<dbReference type="InterPro" id="IPR040632">
    <property type="entry name" value="Sulfotransfer_4"/>
</dbReference>
<gene>
    <name evidence="1" type="ORF">SAMN02982931_01295</name>
</gene>
<dbReference type="Pfam" id="PF17784">
    <property type="entry name" value="Sulfotransfer_4"/>
    <property type="match status" value="1"/>
</dbReference>
<keyword evidence="2" id="KW-1185">Reference proteome</keyword>
<protein>
    <recommendedName>
        <fullName evidence="3">Sulfotransferase family protein</fullName>
    </recommendedName>
</protein>
<name>A0A1G6B6Q2_9HYPH</name>
<sequence length="219" mass="24396">MALSVIGAGFGRTGTMSLKLALEQLGFDPCFHMAEFFWREDGDALKDKWAAAVFGDGPPDWDELFNDYRATVDFPACVYWRELAAHFPEAKVILTERDAARWYASTQETIFKPNPDKPWAERTDNWGRMVYRVVNQDAFAGDTADRDHCIAVYERHNAAVKAALPPERLLVYTVGEGWEPLCGFLGVPVPETPFPQENTTETFKAKRAAEEAGAADGGA</sequence>
<evidence type="ECO:0008006" key="3">
    <source>
        <dbReference type="Google" id="ProtNLM"/>
    </source>
</evidence>
<proteinExistence type="predicted"/>
<evidence type="ECO:0000313" key="1">
    <source>
        <dbReference type="EMBL" id="SDB16327.1"/>
    </source>
</evidence>
<organism evidence="1 2">
    <name type="scientific">Bauldia litoralis</name>
    <dbReference type="NCBI Taxonomy" id="665467"/>
    <lineage>
        <taxon>Bacteria</taxon>
        <taxon>Pseudomonadati</taxon>
        <taxon>Pseudomonadota</taxon>
        <taxon>Alphaproteobacteria</taxon>
        <taxon>Hyphomicrobiales</taxon>
        <taxon>Kaistiaceae</taxon>
        <taxon>Bauldia</taxon>
    </lineage>
</organism>
<dbReference type="InterPro" id="IPR027417">
    <property type="entry name" value="P-loop_NTPase"/>
</dbReference>
<evidence type="ECO:0000313" key="2">
    <source>
        <dbReference type="Proteomes" id="UP000199071"/>
    </source>
</evidence>
<dbReference type="Gene3D" id="3.40.50.300">
    <property type="entry name" value="P-loop containing nucleotide triphosphate hydrolases"/>
    <property type="match status" value="1"/>
</dbReference>
<dbReference type="STRING" id="665467.SAMN02982931_01295"/>
<dbReference type="AlphaFoldDB" id="A0A1G6B6Q2"/>
<dbReference type="SUPFAM" id="SSF52540">
    <property type="entry name" value="P-loop containing nucleoside triphosphate hydrolases"/>
    <property type="match status" value="1"/>
</dbReference>
<dbReference type="PANTHER" id="PTHR36978:SF4">
    <property type="entry name" value="P-LOOP CONTAINING NUCLEOSIDE TRIPHOSPHATE HYDROLASE PROTEIN"/>
    <property type="match status" value="1"/>
</dbReference>
<accession>A0A1G6B6Q2</accession>
<dbReference type="PANTHER" id="PTHR36978">
    <property type="entry name" value="P-LOOP CONTAINING NUCLEOTIDE TRIPHOSPHATE HYDROLASE"/>
    <property type="match status" value="1"/>
</dbReference>
<dbReference type="Proteomes" id="UP000199071">
    <property type="component" value="Unassembled WGS sequence"/>
</dbReference>
<dbReference type="EMBL" id="FMXQ01000002">
    <property type="protein sequence ID" value="SDB16327.1"/>
    <property type="molecule type" value="Genomic_DNA"/>
</dbReference>
<dbReference type="RefSeq" id="WP_090875563.1">
    <property type="nucleotide sequence ID" value="NZ_FMXQ01000002.1"/>
</dbReference>
<dbReference type="OrthoDB" id="9806624at2"/>
<reference evidence="1 2" key="1">
    <citation type="submission" date="2016-10" db="EMBL/GenBank/DDBJ databases">
        <authorList>
            <person name="de Groot N.N."/>
        </authorList>
    </citation>
    <scope>NUCLEOTIDE SEQUENCE [LARGE SCALE GENOMIC DNA]</scope>
    <source>
        <strain evidence="1 2">ATCC 35022</strain>
    </source>
</reference>